<name>A0A829DAK2_LEPIR</name>
<evidence type="ECO:0000313" key="2">
    <source>
        <dbReference type="Proteomes" id="UP000012329"/>
    </source>
</evidence>
<accession>A0A829DAK2</accession>
<comment type="caution">
    <text evidence="1">The sequence shown here is derived from an EMBL/GenBank/DDBJ whole genome shotgun (WGS) entry which is preliminary data.</text>
</comment>
<dbReference type="AlphaFoldDB" id="A0A829DAK2"/>
<reference evidence="1 2" key="1">
    <citation type="submission" date="2013-02" db="EMBL/GenBank/DDBJ databases">
        <authorList>
            <person name="Harkins D.M."/>
            <person name="Durkin A.S."/>
            <person name="Brinkac L.M."/>
            <person name="Haft D.H."/>
            <person name="Selengut J.D."/>
            <person name="Sanka R."/>
            <person name="DePew J."/>
            <person name="Purushe J."/>
            <person name="Whelen A.C."/>
            <person name="Vinetz J.M."/>
            <person name="Sutton G.G."/>
            <person name="Nierman W.C."/>
            <person name="Fouts D.E."/>
        </authorList>
    </citation>
    <scope>NUCLEOTIDE SEQUENCE [LARGE SCALE GENOMIC DNA]</scope>
    <source>
        <strain evidence="1 2">2002000626</strain>
    </source>
</reference>
<proteinExistence type="predicted"/>
<sequence length="193" mass="22120">MIYSKISFYGIITVFLFGIFSVIQAQTLDQNQYQKIKAVVTQTGHIEKETLVREVYAINSNPQEYLIALTKDPDLRVYALSQINELIADFGGNSAINYLESTIANENAHPSIRSSAAFSYGKTFYFSDRIRTENFLNRYSANDQIGVSIRNTLRGLRTGKINSIRFSERLKKENLNRIQNKNLKKQIHLIKTN</sequence>
<organism evidence="1 2">
    <name type="scientific">Leptospira interrogans str. 2002000626</name>
    <dbReference type="NCBI Taxonomy" id="996803"/>
    <lineage>
        <taxon>Bacteria</taxon>
        <taxon>Pseudomonadati</taxon>
        <taxon>Spirochaetota</taxon>
        <taxon>Spirochaetia</taxon>
        <taxon>Leptospirales</taxon>
        <taxon>Leptospiraceae</taxon>
        <taxon>Leptospira</taxon>
    </lineage>
</organism>
<protein>
    <recommendedName>
        <fullName evidence="3">HEAT repeat protein</fullName>
    </recommendedName>
</protein>
<evidence type="ECO:0000313" key="1">
    <source>
        <dbReference type="EMBL" id="EMY05839.1"/>
    </source>
</evidence>
<dbReference type="Proteomes" id="UP000012329">
    <property type="component" value="Unassembled WGS sequence"/>
</dbReference>
<dbReference type="EMBL" id="AFJL02000062">
    <property type="protein sequence ID" value="EMY05839.1"/>
    <property type="molecule type" value="Genomic_DNA"/>
</dbReference>
<gene>
    <name evidence="1" type="ORF">LEP1GSC029_2611</name>
</gene>
<evidence type="ECO:0008006" key="3">
    <source>
        <dbReference type="Google" id="ProtNLM"/>
    </source>
</evidence>